<evidence type="ECO:0000256" key="2">
    <source>
        <dbReference type="SAM" id="Phobius"/>
    </source>
</evidence>
<keyword evidence="2" id="KW-0472">Membrane</keyword>
<dbReference type="EnsemblMetazoa" id="XM_019903818.1">
    <property type="protein sequence ID" value="XP_019759377.1"/>
    <property type="gene ID" value="LOC109537208"/>
</dbReference>
<evidence type="ECO:0000313" key="3">
    <source>
        <dbReference type="EnsemblMetazoa" id="XP_019759377.1"/>
    </source>
</evidence>
<feature type="region of interest" description="Disordered" evidence="1">
    <location>
        <begin position="99"/>
        <end position="146"/>
    </location>
</feature>
<proteinExistence type="predicted"/>
<dbReference type="PANTHER" id="PTHR34929">
    <property type="entry name" value="ZGC:153157"/>
    <property type="match status" value="1"/>
</dbReference>
<organism evidence="3 4">
    <name type="scientific">Dendroctonus ponderosae</name>
    <name type="common">Mountain pine beetle</name>
    <dbReference type="NCBI Taxonomy" id="77166"/>
    <lineage>
        <taxon>Eukaryota</taxon>
        <taxon>Metazoa</taxon>
        <taxon>Ecdysozoa</taxon>
        <taxon>Arthropoda</taxon>
        <taxon>Hexapoda</taxon>
        <taxon>Insecta</taxon>
        <taxon>Pterygota</taxon>
        <taxon>Neoptera</taxon>
        <taxon>Endopterygota</taxon>
        <taxon>Coleoptera</taxon>
        <taxon>Polyphaga</taxon>
        <taxon>Cucujiformia</taxon>
        <taxon>Curculionidae</taxon>
        <taxon>Scolytinae</taxon>
        <taxon>Dendroctonus</taxon>
    </lineage>
</organism>
<keyword evidence="2" id="KW-0812">Transmembrane</keyword>
<accession>A0AAR5PER2</accession>
<dbReference type="InterPro" id="IPR029162">
    <property type="entry name" value="InaF-motif"/>
</dbReference>
<dbReference type="PANTHER" id="PTHR34929:SF1">
    <property type="entry name" value="INAF MOTIF CONTAINING 2"/>
    <property type="match status" value="1"/>
</dbReference>
<reference evidence="3" key="2">
    <citation type="submission" date="2024-08" db="UniProtKB">
        <authorList>
            <consortium name="EnsemblMetazoa"/>
        </authorList>
    </citation>
    <scope>IDENTIFICATION</scope>
</reference>
<name>A0AAR5PER2_DENPD</name>
<dbReference type="CTD" id="32126"/>
<evidence type="ECO:0000256" key="1">
    <source>
        <dbReference type="SAM" id="MobiDB-lite"/>
    </source>
</evidence>
<dbReference type="AlphaFoldDB" id="A0AAR5PER2"/>
<dbReference type="GeneID" id="109537208"/>
<sequence length="146" mass="16350">MSLQEEISEADNSPNGDIFQQKKKPKALRVLTVMAYVLSVSMAAILLSIYYIFMWQGRPHIGAFGTGAVAHPEYLIQPNNTHESHIFGTLQESTLGPINQKSARNETFRNSKANSTNGEHENDNNDNYNNRTSNIPHPGYELKMEG</sequence>
<dbReference type="Proteomes" id="UP000019118">
    <property type="component" value="Unassembled WGS sequence"/>
</dbReference>
<keyword evidence="2" id="KW-1133">Transmembrane helix</keyword>
<evidence type="ECO:0000313" key="4">
    <source>
        <dbReference type="Proteomes" id="UP000019118"/>
    </source>
</evidence>
<feature type="transmembrane region" description="Helical" evidence="2">
    <location>
        <begin position="33"/>
        <end position="53"/>
    </location>
</feature>
<dbReference type="RefSeq" id="XP_019759377.1">
    <property type="nucleotide sequence ID" value="XM_019903818.2"/>
</dbReference>
<protein>
    <recommendedName>
        <fullName evidence="5">InaF motif containing 2</fullName>
    </recommendedName>
</protein>
<reference evidence="4" key="1">
    <citation type="journal article" date="2013" name="Genome Biol.">
        <title>Draft genome of the mountain pine beetle, Dendroctonus ponderosae Hopkins, a major forest pest.</title>
        <authorList>
            <person name="Keeling C.I."/>
            <person name="Yuen M.M."/>
            <person name="Liao N.Y."/>
            <person name="Docking T.R."/>
            <person name="Chan S.K."/>
            <person name="Taylor G.A."/>
            <person name="Palmquist D.L."/>
            <person name="Jackman S.D."/>
            <person name="Nguyen A."/>
            <person name="Li M."/>
            <person name="Henderson H."/>
            <person name="Janes J.K."/>
            <person name="Zhao Y."/>
            <person name="Pandoh P."/>
            <person name="Moore R."/>
            <person name="Sperling F.A."/>
            <person name="Huber D.P."/>
            <person name="Birol I."/>
            <person name="Jones S.J."/>
            <person name="Bohlmann J."/>
        </authorList>
    </citation>
    <scope>NUCLEOTIDE SEQUENCE</scope>
</reference>
<dbReference type="Pfam" id="PF15018">
    <property type="entry name" value="InaF-motif"/>
    <property type="match status" value="1"/>
</dbReference>
<evidence type="ECO:0008006" key="5">
    <source>
        <dbReference type="Google" id="ProtNLM"/>
    </source>
</evidence>
<keyword evidence="4" id="KW-1185">Reference proteome</keyword>